<reference evidence="6" key="1">
    <citation type="submission" date="2023-02" db="EMBL/GenBank/DDBJ databases">
        <title>Georgenia sp.10Sc9-8, isolated from a soil sample collected from the Taklamakan desert.</title>
        <authorList>
            <person name="Liu S."/>
        </authorList>
    </citation>
    <scope>NUCLEOTIDE SEQUENCE</scope>
    <source>
        <strain evidence="6">10Sc9-8</strain>
    </source>
</reference>
<gene>
    <name evidence="6" type="ORF">PU560_07870</name>
</gene>
<feature type="transmembrane region" description="Helical" evidence="5">
    <location>
        <begin position="57"/>
        <end position="79"/>
    </location>
</feature>
<proteinExistence type="predicted"/>
<organism evidence="6 7">
    <name type="scientific">Georgenia halotolerans</name>
    <dbReference type="NCBI Taxonomy" id="3028317"/>
    <lineage>
        <taxon>Bacteria</taxon>
        <taxon>Bacillati</taxon>
        <taxon>Actinomycetota</taxon>
        <taxon>Actinomycetes</taxon>
        <taxon>Micrococcales</taxon>
        <taxon>Bogoriellaceae</taxon>
        <taxon>Georgenia</taxon>
    </lineage>
</organism>
<keyword evidence="4 5" id="KW-0472">Membrane</keyword>
<name>A0ABT5TWN7_9MICO</name>
<evidence type="ECO:0000256" key="1">
    <source>
        <dbReference type="ARBA" id="ARBA00004141"/>
    </source>
</evidence>
<feature type="transmembrane region" description="Helical" evidence="5">
    <location>
        <begin position="126"/>
        <end position="146"/>
    </location>
</feature>
<evidence type="ECO:0000256" key="4">
    <source>
        <dbReference type="ARBA" id="ARBA00023136"/>
    </source>
</evidence>
<comment type="caution">
    <text evidence="6">The sequence shown here is derived from an EMBL/GenBank/DDBJ whole genome shotgun (WGS) entry which is preliminary data.</text>
</comment>
<dbReference type="Gene3D" id="1.20.1740.10">
    <property type="entry name" value="Amino acid/polyamine transporter I"/>
    <property type="match status" value="1"/>
</dbReference>
<dbReference type="Proteomes" id="UP001165561">
    <property type="component" value="Unassembled WGS sequence"/>
</dbReference>
<dbReference type="EMBL" id="JARACI010000869">
    <property type="protein sequence ID" value="MDD9206384.1"/>
    <property type="molecule type" value="Genomic_DNA"/>
</dbReference>
<dbReference type="PANTHER" id="PTHR47704:SF1">
    <property type="entry name" value="POTASSIUM TRANSPORTER KIMA"/>
    <property type="match status" value="1"/>
</dbReference>
<dbReference type="PANTHER" id="PTHR47704">
    <property type="entry name" value="POTASSIUM TRANSPORTER KIMA"/>
    <property type="match status" value="1"/>
</dbReference>
<keyword evidence="2 5" id="KW-0812">Transmembrane</keyword>
<dbReference type="Pfam" id="PF13520">
    <property type="entry name" value="AA_permease_2"/>
    <property type="match status" value="1"/>
</dbReference>
<evidence type="ECO:0000256" key="5">
    <source>
        <dbReference type="SAM" id="Phobius"/>
    </source>
</evidence>
<feature type="transmembrane region" description="Helical" evidence="5">
    <location>
        <begin position="85"/>
        <end position="105"/>
    </location>
</feature>
<evidence type="ECO:0000256" key="3">
    <source>
        <dbReference type="ARBA" id="ARBA00022989"/>
    </source>
</evidence>
<evidence type="ECO:0000313" key="7">
    <source>
        <dbReference type="Proteomes" id="UP001165561"/>
    </source>
</evidence>
<feature type="transmembrane region" description="Helical" evidence="5">
    <location>
        <begin position="152"/>
        <end position="170"/>
    </location>
</feature>
<accession>A0ABT5TWN7</accession>
<evidence type="ECO:0000256" key="2">
    <source>
        <dbReference type="ARBA" id="ARBA00022692"/>
    </source>
</evidence>
<protein>
    <submittedName>
        <fullName evidence="6">Amino acid permease</fullName>
    </submittedName>
</protein>
<feature type="non-terminal residue" evidence="6">
    <location>
        <position position="1"/>
    </location>
</feature>
<keyword evidence="7" id="KW-1185">Reference proteome</keyword>
<evidence type="ECO:0000313" key="6">
    <source>
        <dbReference type="EMBL" id="MDD9206384.1"/>
    </source>
</evidence>
<feature type="transmembrane region" description="Helical" evidence="5">
    <location>
        <begin position="12"/>
        <end position="36"/>
    </location>
</feature>
<sequence length="334" mass="36646">AAVFDGATVATVVVALVTAGVLLLAAHTAFTGFPYLASVLGRDGYLPRQLHTRGDRLVHSNGILVLAVAAAALVVVFGASVTELVQVYIVGVFVAFTLSQLGMLRHWTRRLRESTDRVARVRMRRAATLNSVGLVLTGTVLVVVLVTRFTHGAWVAVVMIALLQVAMTGIHRHYARVADELRLGEMSAVRALPARVHAVVLVARVQQPALRAVAYARATRPATLEALTVAVDHDESEAVRRQWAATELPVPLTVLDAPYRELTGPVVDYVRDARRRSPRDVVVVFIPRYMVRRWWERVLHNQSARRLEARLLRTPGVVIASVPWQPRQGEGTDG</sequence>
<dbReference type="InterPro" id="IPR053153">
    <property type="entry name" value="APC_K+_Transporter"/>
</dbReference>
<keyword evidence="3 5" id="KW-1133">Transmembrane helix</keyword>
<dbReference type="InterPro" id="IPR002293">
    <property type="entry name" value="AA/rel_permease1"/>
</dbReference>
<comment type="subcellular location">
    <subcellularLocation>
        <location evidence="1">Membrane</location>
        <topology evidence="1">Multi-pass membrane protein</topology>
    </subcellularLocation>
</comment>